<dbReference type="EMBL" id="WTFF01000003">
    <property type="protein sequence ID" value="MBW5480477.1"/>
    <property type="molecule type" value="Genomic_DNA"/>
</dbReference>
<dbReference type="PANTHER" id="PTHR36507:SF1">
    <property type="entry name" value="BLL1555 PROTEIN"/>
    <property type="match status" value="1"/>
</dbReference>
<evidence type="ECO:0000256" key="1">
    <source>
        <dbReference type="SAM" id="SignalP"/>
    </source>
</evidence>
<dbReference type="Gene3D" id="2.60.40.420">
    <property type="entry name" value="Cupredoxins - blue copper proteins"/>
    <property type="match status" value="1"/>
</dbReference>
<dbReference type="RefSeq" id="WP_219664185.1">
    <property type="nucleotide sequence ID" value="NZ_WTFF01000003.1"/>
</dbReference>
<dbReference type="Pfam" id="PF13473">
    <property type="entry name" value="Cupredoxin_1"/>
    <property type="match status" value="1"/>
</dbReference>
<feature type="signal peptide" evidence="1">
    <location>
        <begin position="1"/>
        <end position="29"/>
    </location>
</feature>
<organism evidence="3 4">
    <name type="scientific">Streptomyces bambusae</name>
    <dbReference type="NCBI Taxonomy" id="1550616"/>
    <lineage>
        <taxon>Bacteria</taxon>
        <taxon>Bacillati</taxon>
        <taxon>Actinomycetota</taxon>
        <taxon>Actinomycetes</taxon>
        <taxon>Kitasatosporales</taxon>
        <taxon>Streptomycetaceae</taxon>
        <taxon>Streptomyces</taxon>
    </lineage>
</organism>
<dbReference type="CDD" id="cd13921">
    <property type="entry name" value="Amicyanin"/>
    <property type="match status" value="1"/>
</dbReference>
<name>A0ABS6YYC7_9ACTN</name>
<evidence type="ECO:0000313" key="4">
    <source>
        <dbReference type="Proteomes" id="UP000812013"/>
    </source>
</evidence>
<dbReference type="InterPro" id="IPR052721">
    <property type="entry name" value="ET_Amicyanin"/>
</dbReference>
<evidence type="ECO:0000313" key="3">
    <source>
        <dbReference type="EMBL" id="MBW5480477.1"/>
    </source>
</evidence>
<feature type="domain" description="EfeO-type cupredoxin-like" evidence="2">
    <location>
        <begin position="48"/>
        <end position="136"/>
    </location>
</feature>
<dbReference type="Proteomes" id="UP000812013">
    <property type="component" value="Unassembled WGS sequence"/>
</dbReference>
<keyword evidence="1" id="KW-0732">Signal</keyword>
<dbReference type="InterPro" id="IPR008972">
    <property type="entry name" value="Cupredoxin"/>
</dbReference>
<evidence type="ECO:0000259" key="2">
    <source>
        <dbReference type="Pfam" id="PF13473"/>
    </source>
</evidence>
<feature type="chain" id="PRO_5046663178" evidence="1">
    <location>
        <begin position="30"/>
        <end position="137"/>
    </location>
</feature>
<dbReference type="SUPFAM" id="SSF49503">
    <property type="entry name" value="Cupredoxins"/>
    <property type="match status" value="1"/>
</dbReference>
<gene>
    <name evidence="3" type="ORF">GPJ59_00820</name>
</gene>
<reference evidence="3 4" key="1">
    <citation type="submission" date="2019-12" db="EMBL/GenBank/DDBJ databases">
        <title>Genome sequence of Streptomyces bambusae.</title>
        <authorList>
            <person name="Bansal K."/>
            <person name="Choksket S."/>
            <person name="Korpole S."/>
            <person name="Patil P.B."/>
        </authorList>
    </citation>
    <scope>NUCLEOTIDE SEQUENCE [LARGE SCALE GENOMIC DNA]</scope>
    <source>
        <strain evidence="3 4">SK60</strain>
    </source>
</reference>
<dbReference type="PROSITE" id="PS51257">
    <property type="entry name" value="PROKAR_LIPOPROTEIN"/>
    <property type="match status" value="1"/>
</dbReference>
<dbReference type="PANTHER" id="PTHR36507">
    <property type="entry name" value="BLL1555 PROTEIN"/>
    <property type="match status" value="1"/>
</dbReference>
<accession>A0ABS6YYC7</accession>
<protein>
    <submittedName>
        <fullName evidence="3">Metal-binding protein</fullName>
    </submittedName>
</protein>
<comment type="caution">
    <text evidence="3">The sequence shown here is derived from an EMBL/GenBank/DDBJ whole genome shotgun (WGS) entry which is preliminary data.</text>
</comment>
<sequence>MSLTSSRRARTALVGAACCLLALTGCSNGGDTNASGTTPAATATVPAASSAVPGEVRIVIDNFTFSPADLKVSPGAKVTVVNQDSAPHTVTATGDKAFDTGTIAAGATGTFTAPSTPGSYAYLCTIHPSMKGTLTVT</sequence>
<dbReference type="InterPro" id="IPR028096">
    <property type="entry name" value="EfeO_Cupredoxin"/>
</dbReference>
<keyword evidence="4" id="KW-1185">Reference proteome</keyword>
<dbReference type="InterPro" id="IPR035668">
    <property type="entry name" value="Amicyanin"/>
</dbReference>
<proteinExistence type="predicted"/>